<protein>
    <submittedName>
        <fullName evidence="3">ADP-heptose:LPS heptosyltransferase</fullName>
    </submittedName>
</protein>
<dbReference type="RefSeq" id="WP_073412537.1">
    <property type="nucleotide sequence ID" value="NZ_FQWC01000001.1"/>
</dbReference>
<dbReference type="InterPro" id="IPR051199">
    <property type="entry name" value="LPS_LOS_Heptosyltrfase"/>
</dbReference>
<evidence type="ECO:0000256" key="1">
    <source>
        <dbReference type="ARBA" id="ARBA00022676"/>
    </source>
</evidence>
<sequence length="350" mass="39773">MSNLKKVNVNKVRRGLMRLLTKNIGNTNISRSGTIDKNKIKKVLICRPNGRLGNLLLVTPLIQEVTKTFPGCKIDLFVKGTLAPIVLENYDCIDKIIDLPKKPFKELVKYFKVWTLIRKQNYDLVINVDQNSSSGRLAVQFSNAKYKFFGDLPENVQLDYTDHEHIAKYPVYNLRYFLSQFEIEDKKEAVPLLDLKLTNEEISKGKETLDKIIDSQKRTIAIFTFATGEKCYCVSWWEEFYAALKEEYKDYNIFEVLPVENVSQINFQAPSFYSKDIREIGSVIANVDVFIGADSGIMHLSSASKAPTVGLFSISPLKKYQPYGNGSVAIDTNISAIPDFINAINKILNK</sequence>
<name>A0A1M5EPS8_9FLAO</name>
<evidence type="ECO:0000256" key="2">
    <source>
        <dbReference type="ARBA" id="ARBA00022679"/>
    </source>
</evidence>
<dbReference type="InterPro" id="IPR002201">
    <property type="entry name" value="Glyco_trans_9"/>
</dbReference>
<dbReference type="Proteomes" id="UP000184071">
    <property type="component" value="Unassembled WGS sequence"/>
</dbReference>
<dbReference type="SUPFAM" id="SSF53756">
    <property type="entry name" value="UDP-Glycosyltransferase/glycogen phosphorylase"/>
    <property type="match status" value="1"/>
</dbReference>
<dbReference type="AlphaFoldDB" id="A0A1M5EPS8"/>
<keyword evidence="1" id="KW-0328">Glycosyltransferase</keyword>
<evidence type="ECO:0000313" key="3">
    <source>
        <dbReference type="EMBL" id="SHF81303.1"/>
    </source>
</evidence>
<organism evidence="3 4">
    <name type="scientific">Flavobacterium defluvii</name>
    <dbReference type="NCBI Taxonomy" id="370979"/>
    <lineage>
        <taxon>Bacteria</taxon>
        <taxon>Pseudomonadati</taxon>
        <taxon>Bacteroidota</taxon>
        <taxon>Flavobacteriia</taxon>
        <taxon>Flavobacteriales</taxon>
        <taxon>Flavobacteriaceae</taxon>
        <taxon>Flavobacterium</taxon>
    </lineage>
</organism>
<dbReference type="OrthoDB" id="9797795at2"/>
<dbReference type="GO" id="GO:0008713">
    <property type="term" value="F:ADP-heptose-lipopolysaccharide heptosyltransferase activity"/>
    <property type="evidence" value="ECO:0007669"/>
    <property type="project" value="TreeGrafter"/>
</dbReference>
<dbReference type="PANTHER" id="PTHR30160">
    <property type="entry name" value="TETRAACYLDISACCHARIDE 4'-KINASE-RELATED"/>
    <property type="match status" value="1"/>
</dbReference>
<dbReference type="STRING" id="370979.SAMN05443663_101208"/>
<dbReference type="GO" id="GO:0009244">
    <property type="term" value="P:lipopolysaccharide core region biosynthetic process"/>
    <property type="evidence" value="ECO:0007669"/>
    <property type="project" value="TreeGrafter"/>
</dbReference>
<accession>A0A1M5EPS8</accession>
<dbReference type="Pfam" id="PF01075">
    <property type="entry name" value="Glyco_transf_9"/>
    <property type="match status" value="1"/>
</dbReference>
<reference evidence="4" key="1">
    <citation type="submission" date="2016-11" db="EMBL/GenBank/DDBJ databases">
        <authorList>
            <person name="Varghese N."/>
            <person name="Submissions S."/>
        </authorList>
    </citation>
    <scope>NUCLEOTIDE SEQUENCE [LARGE SCALE GENOMIC DNA]</scope>
    <source>
        <strain evidence="4">DSM 17963</strain>
    </source>
</reference>
<keyword evidence="2 3" id="KW-0808">Transferase</keyword>
<dbReference type="EMBL" id="FQWC01000001">
    <property type="protein sequence ID" value="SHF81303.1"/>
    <property type="molecule type" value="Genomic_DNA"/>
</dbReference>
<dbReference type="CDD" id="cd03789">
    <property type="entry name" value="GT9_LPS_heptosyltransferase"/>
    <property type="match status" value="1"/>
</dbReference>
<dbReference type="GO" id="GO:0005829">
    <property type="term" value="C:cytosol"/>
    <property type="evidence" value="ECO:0007669"/>
    <property type="project" value="TreeGrafter"/>
</dbReference>
<proteinExistence type="predicted"/>
<keyword evidence="4" id="KW-1185">Reference proteome</keyword>
<gene>
    <name evidence="3" type="ORF">SAMN05443663_101208</name>
</gene>
<evidence type="ECO:0000313" key="4">
    <source>
        <dbReference type="Proteomes" id="UP000184071"/>
    </source>
</evidence>
<dbReference type="Gene3D" id="3.40.50.2000">
    <property type="entry name" value="Glycogen Phosphorylase B"/>
    <property type="match status" value="2"/>
</dbReference>